<dbReference type="Pfam" id="PF08281">
    <property type="entry name" value="Sigma70_r4_2"/>
    <property type="match status" value="1"/>
</dbReference>
<evidence type="ECO:0000259" key="7">
    <source>
        <dbReference type="Pfam" id="PF08281"/>
    </source>
</evidence>
<keyword evidence="9" id="KW-1185">Reference proteome</keyword>
<dbReference type="PANTHER" id="PTHR43133:SF50">
    <property type="entry name" value="ECF RNA POLYMERASE SIGMA FACTOR SIGM"/>
    <property type="match status" value="1"/>
</dbReference>
<dbReference type="Gene3D" id="1.10.10.10">
    <property type="entry name" value="Winged helix-like DNA-binding domain superfamily/Winged helix DNA-binding domain"/>
    <property type="match status" value="1"/>
</dbReference>
<dbReference type="InterPro" id="IPR013249">
    <property type="entry name" value="RNA_pol_sigma70_r4_t2"/>
</dbReference>
<dbReference type="InterPro" id="IPR039425">
    <property type="entry name" value="RNA_pol_sigma-70-like"/>
</dbReference>
<feature type="domain" description="RNA polymerase sigma-70 region 2" evidence="6">
    <location>
        <begin position="14"/>
        <end position="79"/>
    </location>
</feature>
<dbReference type="NCBIfam" id="TIGR02937">
    <property type="entry name" value="sigma70-ECF"/>
    <property type="match status" value="1"/>
</dbReference>
<dbReference type="CDD" id="cd06171">
    <property type="entry name" value="Sigma70_r4"/>
    <property type="match status" value="1"/>
</dbReference>
<dbReference type="Proteomes" id="UP001056455">
    <property type="component" value="Chromosome"/>
</dbReference>
<dbReference type="Gene3D" id="1.10.1740.10">
    <property type="match status" value="1"/>
</dbReference>
<dbReference type="PANTHER" id="PTHR43133">
    <property type="entry name" value="RNA POLYMERASE ECF-TYPE SIGMA FACTO"/>
    <property type="match status" value="1"/>
</dbReference>
<evidence type="ECO:0000256" key="2">
    <source>
        <dbReference type="ARBA" id="ARBA00023015"/>
    </source>
</evidence>
<dbReference type="InterPro" id="IPR014284">
    <property type="entry name" value="RNA_pol_sigma-70_dom"/>
</dbReference>
<evidence type="ECO:0000313" key="9">
    <source>
        <dbReference type="Proteomes" id="UP001056455"/>
    </source>
</evidence>
<protein>
    <submittedName>
        <fullName evidence="8">SigE family RNA polymerase sigma factor</fullName>
    </submittedName>
</protein>
<dbReference type="SUPFAM" id="SSF88659">
    <property type="entry name" value="Sigma3 and sigma4 domains of RNA polymerase sigma factors"/>
    <property type="match status" value="1"/>
</dbReference>
<keyword evidence="5" id="KW-0804">Transcription</keyword>
<dbReference type="SUPFAM" id="SSF88946">
    <property type="entry name" value="Sigma2 domain of RNA polymerase sigma factors"/>
    <property type="match status" value="1"/>
</dbReference>
<dbReference type="RefSeq" id="WP_252593153.1">
    <property type="nucleotide sequence ID" value="NZ_CP099489.1"/>
</dbReference>
<evidence type="ECO:0000259" key="6">
    <source>
        <dbReference type="Pfam" id="PF04542"/>
    </source>
</evidence>
<proteinExistence type="inferred from homology"/>
<dbReference type="NCBIfam" id="TIGR02983">
    <property type="entry name" value="SigE-fam_strep"/>
    <property type="match status" value="1"/>
</dbReference>
<evidence type="ECO:0000313" key="8">
    <source>
        <dbReference type="EMBL" id="USQ79962.1"/>
    </source>
</evidence>
<keyword evidence="2" id="KW-0805">Transcription regulation</keyword>
<accession>A0ABY4YUX3</accession>
<dbReference type="Pfam" id="PF04542">
    <property type="entry name" value="Sigma70_r2"/>
    <property type="match status" value="1"/>
</dbReference>
<dbReference type="InterPro" id="IPR036388">
    <property type="entry name" value="WH-like_DNA-bd_sf"/>
</dbReference>
<sequence length="180" mass="20179">MSTVQVDDDFLDFVRARQDHLLRAAVLVCGNYHLAQDLLQDALAKLASRWDQVRDGSPEAYVRTILYRDAISHWRKWRREKPYDVHSPDGNFVTRAQARDSAGEWVAGAEVREALSRLAPRQRAVLVLRYYEDLSEAQIAEILGINPGTVKSQASAALANLRRLLPELEPVLTGEGGESA</sequence>
<feature type="domain" description="RNA polymerase sigma factor 70 region 4 type 2" evidence="7">
    <location>
        <begin position="110"/>
        <end position="161"/>
    </location>
</feature>
<evidence type="ECO:0000256" key="3">
    <source>
        <dbReference type="ARBA" id="ARBA00023082"/>
    </source>
</evidence>
<evidence type="ECO:0000256" key="4">
    <source>
        <dbReference type="ARBA" id="ARBA00023125"/>
    </source>
</evidence>
<dbReference type="InterPro" id="IPR014325">
    <property type="entry name" value="RNA_pol_sigma-E_actinobac"/>
</dbReference>
<comment type="similarity">
    <text evidence="1">Belongs to the sigma-70 factor family. ECF subfamily.</text>
</comment>
<evidence type="ECO:0000256" key="5">
    <source>
        <dbReference type="ARBA" id="ARBA00023163"/>
    </source>
</evidence>
<dbReference type="InterPro" id="IPR007627">
    <property type="entry name" value="RNA_pol_sigma70_r2"/>
</dbReference>
<gene>
    <name evidence="8" type="ORF">NF556_20640</name>
</gene>
<evidence type="ECO:0000256" key="1">
    <source>
        <dbReference type="ARBA" id="ARBA00010641"/>
    </source>
</evidence>
<reference evidence="8" key="1">
    <citation type="submission" date="2022-06" db="EMBL/GenBank/DDBJ databases">
        <title>Ornithinimicrobium HY1793.</title>
        <authorList>
            <person name="Huang Y."/>
        </authorList>
    </citation>
    <scope>NUCLEOTIDE SEQUENCE</scope>
    <source>
        <strain evidence="8">HY1793</strain>
    </source>
</reference>
<dbReference type="EMBL" id="CP099489">
    <property type="protein sequence ID" value="USQ79962.1"/>
    <property type="molecule type" value="Genomic_DNA"/>
</dbReference>
<keyword evidence="4" id="KW-0238">DNA-binding</keyword>
<name>A0ABY4YUX3_9MICO</name>
<keyword evidence="3" id="KW-0731">Sigma factor</keyword>
<dbReference type="InterPro" id="IPR013324">
    <property type="entry name" value="RNA_pol_sigma_r3/r4-like"/>
</dbReference>
<dbReference type="InterPro" id="IPR013325">
    <property type="entry name" value="RNA_pol_sigma_r2"/>
</dbReference>
<organism evidence="8 9">
    <name type="scientific">Ornithinimicrobium faecis</name>
    <dbReference type="NCBI Taxonomy" id="2934158"/>
    <lineage>
        <taxon>Bacteria</taxon>
        <taxon>Bacillati</taxon>
        <taxon>Actinomycetota</taxon>
        <taxon>Actinomycetes</taxon>
        <taxon>Micrococcales</taxon>
        <taxon>Ornithinimicrobiaceae</taxon>
        <taxon>Ornithinimicrobium</taxon>
    </lineage>
</organism>